<dbReference type="Proteomes" id="UP000631114">
    <property type="component" value="Unassembled WGS sequence"/>
</dbReference>
<dbReference type="Gene3D" id="1.10.560.10">
    <property type="entry name" value="GroEL-like equatorial domain"/>
    <property type="match status" value="1"/>
</dbReference>
<name>A0A835I5Z6_9MAGN</name>
<evidence type="ECO:0000313" key="4">
    <source>
        <dbReference type="EMBL" id="KAF9611316.1"/>
    </source>
</evidence>
<evidence type="ECO:0000313" key="5">
    <source>
        <dbReference type="Proteomes" id="UP000631114"/>
    </source>
</evidence>
<keyword evidence="5" id="KW-1185">Reference proteome</keyword>
<dbReference type="EMBL" id="JADFTS010000004">
    <property type="protein sequence ID" value="KAF9611316.1"/>
    <property type="molecule type" value="Genomic_DNA"/>
</dbReference>
<feature type="compositionally biased region" description="Low complexity" evidence="3">
    <location>
        <begin position="155"/>
        <end position="164"/>
    </location>
</feature>
<dbReference type="SUPFAM" id="SSF48592">
    <property type="entry name" value="GroEL equatorial domain-like"/>
    <property type="match status" value="1"/>
</dbReference>
<dbReference type="InterPro" id="IPR001844">
    <property type="entry name" value="Cpn60/GroEL"/>
</dbReference>
<organism evidence="4 5">
    <name type="scientific">Coptis chinensis</name>
    <dbReference type="NCBI Taxonomy" id="261450"/>
    <lineage>
        <taxon>Eukaryota</taxon>
        <taxon>Viridiplantae</taxon>
        <taxon>Streptophyta</taxon>
        <taxon>Embryophyta</taxon>
        <taxon>Tracheophyta</taxon>
        <taxon>Spermatophyta</taxon>
        <taxon>Magnoliopsida</taxon>
        <taxon>Ranunculales</taxon>
        <taxon>Ranunculaceae</taxon>
        <taxon>Coptidoideae</taxon>
        <taxon>Coptis</taxon>
    </lineage>
</organism>
<evidence type="ECO:0000256" key="3">
    <source>
        <dbReference type="SAM" id="MobiDB-lite"/>
    </source>
</evidence>
<evidence type="ECO:0000256" key="2">
    <source>
        <dbReference type="ARBA" id="ARBA00023186"/>
    </source>
</evidence>
<accession>A0A835I5Z6</accession>
<dbReference type="GO" id="GO:0140662">
    <property type="term" value="F:ATP-dependent protein folding chaperone"/>
    <property type="evidence" value="ECO:0007669"/>
    <property type="project" value="InterPro"/>
</dbReference>
<dbReference type="PANTHER" id="PTHR45633">
    <property type="entry name" value="60 KDA HEAT SHOCK PROTEIN, MITOCHONDRIAL"/>
    <property type="match status" value="1"/>
</dbReference>
<evidence type="ECO:0000256" key="1">
    <source>
        <dbReference type="ARBA" id="ARBA00006607"/>
    </source>
</evidence>
<reference evidence="4 5" key="1">
    <citation type="submission" date="2020-10" db="EMBL/GenBank/DDBJ databases">
        <title>The Coptis chinensis genome and diversification of protoberbering-type alkaloids.</title>
        <authorList>
            <person name="Wang B."/>
            <person name="Shu S."/>
            <person name="Song C."/>
            <person name="Liu Y."/>
        </authorList>
    </citation>
    <scope>NUCLEOTIDE SEQUENCE [LARGE SCALE GENOMIC DNA]</scope>
    <source>
        <strain evidence="4">HL-2020</strain>
        <tissue evidence="4">Leaf</tissue>
    </source>
</reference>
<protein>
    <submittedName>
        <fullName evidence="4">Uncharacterized protein</fullName>
    </submittedName>
</protein>
<dbReference type="GO" id="GO:0042026">
    <property type="term" value="P:protein refolding"/>
    <property type="evidence" value="ECO:0007669"/>
    <property type="project" value="InterPro"/>
</dbReference>
<dbReference type="InterPro" id="IPR027413">
    <property type="entry name" value="GROEL-like_equatorial_sf"/>
</dbReference>
<feature type="compositionally biased region" description="Acidic residues" evidence="3">
    <location>
        <begin position="165"/>
        <end position="180"/>
    </location>
</feature>
<gene>
    <name evidence="4" type="ORF">IFM89_030105</name>
</gene>
<dbReference type="AlphaFoldDB" id="A0A835I5Z6"/>
<comment type="similarity">
    <text evidence="1">Belongs to the chaperonin (HSP60) family.</text>
</comment>
<proteinExistence type="inferred from homology"/>
<sequence length="180" mass="20008">MQKECNFFAIEEGIVPGGGGALVHLSMFVPAIKEKFDDADERLGADIVQKALVAPASLIAHNAGVEGEVLAQFTEMTNRYAQEMQAVDGEKKHTQRKRRTKHTLWETEFHIPHGVNSGAPAYHYTKEQLGAVIFGCKHETMGECLRNWRMALTNSSSRLSTESSAGEDEKEDDNKDEDED</sequence>
<dbReference type="OrthoDB" id="1733909at2759"/>
<feature type="region of interest" description="Disordered" evidence="3">
    <location>
        <begin position="155"/>
        <end position="180"/>
    </location>
</feature>
<keyword evidence="2" id="KW-0143">Chaperone</keyword>
<comment type="caution">
    <text evidence="4">The sequence shown here is derived from an EMBL/GenBank/DDBJ whole genome shotgun (WGS) entry which is preliminary data.</text>
</comment>